<dbReference type="GO" id="GO:0047617">
    <property type="term" value="F:fatty acyl-CoA hydrolase activity"/>
    <property type="evidence" value="ECO:0007669"/>
    <property type="project" value="TreeGrafter"/>
</dbReference>
<dbReference type="EMBL" id="JAHXRI010000010">
    <property type="protein sequence ID" value="MBZ1351384.1"/>
    <property type="molecule type" value="Genomic_DNA"/>
</dbReference>
<accession>A0A953NAM7</accession>
<dbReference type="InterPro" id="IPR050563">
    <property type="entry name" value="4-hydroxybenzoyl-CoA_TE"/>
</dbReference>
<dbReference type="CDD" id="cd00586">
    <property type="entry name" value="4HBT"/>
    <property type="match status" value="1"/>
</dbReference>
<evidence type="ECO:0000313" key="2">
    <source>
        <dbReference type="Proteomes" id="UP000739565"/>
    </source>
</evidence>
<keyword evidence="2" id="KW-1185">Reference proteome</keyword>
<dbReference type="PANTHER" id="PTHR31793:SF24">
    <property type="entry name" value="LONG-CHAIN ACYL-COA THIOESTERASE FADM"/>
    <property type="match status" value="1"/>
</dbReference>
<sequence length="147" mass="16522">MAVSDGPTLAVGDIFDMDVPMRWADADPLNHLNNANYFRYMEEGRIRMFYEGGMVQSARLNPVVVHCSCDFKKPITYPATIRVSHRVVNIGRSSMEHAVDLSVVQGDELELCAQGKSVMVLMDFESGKSHPWPPEILQALARSINRR</sequence>
<dbReference type="SUPFAM" id="SSF54637">
    <property type="entry name" value="Thioesterase/thiol ester dehydrase-isomerase"/>
    <property type="match status" value="1"/>
</dbReference>
<evidence type="ECO:0000313" key="1">
    <source>
        <dbReference type="EMBL" id="MBZ1351384.1"/>
    </source>
</evidence>
<dbReference type="Pfam" id="PF13279">
    <property type="entry name" value="4HBT_2"/>
    <property type="match status" value="1"/>
</dbReference>
<dbReference type="InterPro" id="IPR029069">
    <property type="entry name" value="HotDog_dom_sf"/>
</dbReference>
<dbReference type="AlphaFoldDB" id="A0A953NAM7"/>
<dbReference type="PANTHER" id="PTHR31793">
    <property type="entry name" value="4-HYDROXYBENZOYL-COA THIOESTERASE FAMILY MEMBER"/>
    <property type="match status" value="1"/>
</dbReference>
<dbReference type="Gene3D" id="3.10.129.10">
    <property type="entry name" value="Hotdog Thioesterase"/>
    <property type="match status" value="1"/>
</dbReference>
<proteinExistence type="predicted"/>
<dbReference type="Proteomes" id="UP000739565">
    <property type="component" value="Unassembled WGS sequence"/>
</dbReference>
<protein>
    <submittedName>
        <fullName evidence="1">Acyl-CoA thioesterase</fullName>
    </submittedName>
</protein>
<name>A0A953NAM7_9BURK</name>
<organism evidence="1 2">
    <name type="scientific">Zwartia hollandica</name>
    <dbReference type="NCBI Taxonomy" id="324606"/>
    <lineage>
        <taxon>Bacteria</taxon>
        <taxon>Pseudomonadati</taxon>
        <taxon>Pseudomonadota</taxon>
        <taxon>Betaproteobacteria</taxon>
        <taxon>Burkholderiales</taxon>
        <taxon>Alcaligenaceae</taxon>
        <taxon>Zwartia</taxon>
    </lineage>
</organism>
<reference evidence="1" key="1">
    <citation type="submission" date="2021-07" db="EMBL/GenBank/DDBJ databases">
        <title>New genus and species of the family Alcaligenaceae.</title>
        <authorList>
            <person name="Hahn M.W."/>
        </authorList>
    </citation>
    <scope>NUCLEOTIDE SEQUENCE</scope>
    <source>
        <strain evidence="1">LF4-65</strain>
    </source>
</reference>
<comment type="caution">
    <text evidence="1">The sequence shown here is derived from an EMBL/GenBank/DDBJ whole genome shotgun (WGS) entry which is preliminary data.</text>
</comment>
<dbReference type="RefSeq" id="WP_259661787.1">
    <property type="nucleotide sequence ID" value="NZ_JAHXRI010000010.1"/>
</dbReference>
<gene>
    <name evidence="1" type="ORF">KZZ10_12075</name>
</gene>